<dbReference type="Gene3D" id="3.90.1720.10">
    <property type="entry name" value="endopeptidase domain like (from Nostoc punctiforme)"/>
    <property type="match status" value="1"/>
</dbReference>
<evidence type="ECO:0000313" key="3">
    <source>
        <dbReference type="EMBL" id="SDQ99348.1"/>
    </source>
</evidence>
<feature type="region of interest" description="Disordered" evidence="1">
    <location>
        <begin position="388"/>
        <end position="513"/>
    </location>
</feature>
<feature type="compositionally biased region" description="Basic residues" evidence="1">
    <location>
        <begin position="405"/>
        <end position="435"/>
    </location>
</feature>
<feature type="compositionally biased region" description="Basic and acidic residues" evidence="1">
    <location>
        <begin position="489"/>
        <end position="502"/>
    </location>
</feature>
<feature type="compositionally biased region" description="Low complexity" evidence="1">
    <location>
        <begin position="219"/>
        <end position="260"/>
    </location>
</feature>
<dbReference type="SUPFAM" id="SSF54001">
    <property type="entry name" value="Cysteine proteinases"/>
    <property type="match status" value="1"/>
</dbReference>
<feature type="domain" description="Peptidase C51" evidence="2">
    <location>
        <begin position="40"/>
        <end position="126"/>
    </location>
</feature>
<protein>
    <submittedName>
        <fullName evidence="3">CHAP domain-containing protein</fullName>
    </submittedName>
</protein>
<feature type="region of interest" description="Disordered" evidence="1">
    <location>
        <begin position="198"/>
        <end position="269"/>
    </location>
</feature>
<feature type="compositionally biased region" description="Low complexity" evidence="1">
    <location>
        <begin position="713"/>
        <end position="725"/>
    </location>
</feature>
<feature type="region of interest" description="Disordered" evidence="1">
    <location>
        <begin position="643"/>
        <end position="664"/>
    </location>
</feature>
<sequence length="768" mass="81772">MSPEIEKFIKLLESELGYKEKGNGYTKFGKWYNSVDSKYDYSKLPWCDMFISWAAKKLGYEEWIGQFAWTPSHARWFEKQDAFGKKPEVGALVFFDWSGGKKISGIDHVGVVVEVRGEKIVTIEGNIDGGVAKRKVRDQSKVVGYGYPEKVKARLEKKRAEEELLNAVLGAQETGGHGPGAHGLYTVAGVREALEATPAPWSALSSPPIAEEELPTPEAKAGPAPTPQATAAAEQAPAHAETAARGTAETAAQATTAPQPRKGKHAKPPEPLSAVITAAENGLPARVEPTGEDRPTTEKITSVAREPFNAGQPVNVSPIDLSSPALLAPALLAAAAMLAHAKIRRLRGRLASGSAAEASPAAAVPSVATASAAEDVTEAAAEAAAASVEAATVPARETAGAGRRPGSHRATGRRRAAAPSRPGRRRRTAGKRRAGRAPQNLPMSERRPAERTRVLGEDRPRVSAEDRPSLSRSDLPRRESSPANQTRISAEDRARTFGEESARTSPKVPAQSVTEEAAEAWARAFAAGRMHAFSDGTRAPFAAVPRATAGTSPGTGGRRSERVPYRGRRRRECSVEEITTSVPDPVPRGRRHRGVSRTGWGTGPEHRTSLTAVSRGEDWFAVAEPARDRFGAGTDVFAADAPSAEAWPGSPAEGRTAADTDWFTPVGMDGLPKERSGADGESGDWFRPRTPATHRWEPEPVPPAAPSAPPLAAPVAADLPGDGAALNAPRAGRHRAPANADVWFRPGTAPREFDWFAEPTPAGRHRRS</sequence>
<dbReference type="Pfam" id="PF05257">
    <property type="entry name" value="CHAP"/>
    <property type="match status" value="1"/>
</dbReference>
<dbReference type="AlphaFoldDB" id="A0A1H1FEV7"/>
<accession>A0A1H1FEV7</accession>
<evidence type="ECO:0000313" key="4">
    <source>
        <dbReference type="Proteomes" id="UP000217103"/>
    </source>
</evidence>
<gene>
    <name evidence="3" type="ORF">SAMN04489764_2946</name>
</gene>
<evidence type="ECO:0000259" key="2">
    <source>
        <dbReference type="Pfam" id="PF05257"/>
    </source>
</evidence>
<dbReference type="EMBL" id="FNKK01000002">
    <property type="protein sequence ID" value="SDQ99348.1"/>
    <property type="molecule type" value="Genomic_DNA"/>
</dbReference>
<dbReference type="Proteomes" id="UP000217103">
    <property type="component" value="Unassembled WGS sequence"/>
</dbReference>
<feature type="compositionally biased region" description="Basic and acidic residues" evidence="1">
    <location>
        <begin position="444"/>
        <end position="480"/>
    </location>
</feature>
<organism evidence="3 4">
    <name type="scientific">Thermostaphylospora chromogena</name>
    <dbReference type="NCBI Taxonomy" id="35622"/>
    <lineage>
        <taxon>Bacteria</taxon>
        <taxon>Bacillati</taxon>
        <taxon>Actinomycetota</taxon>
        <taxon>Actinomycetes</taxon>
        <taxon>Streptosporangiales</taxon>
        <taxon>Thermomonosporaceae</taxon>
        <taxon>Thermostaphylospora</taxon>
    </lineage>
</organism>
<name>A0A1H1FEV7_9ACTN</name>
<dbReference type="RefSeq" id="WP_165634797.1">
    <property type="nucleotide sequence ID" value="NZ_FNKK01000002.1"/>
</dbReference>
<dbReference type="InterPro" id="IPR007921">
    <property type="entry name" value="CHAP_dom"/>
</dbReference>
<evidence type="ECO:0000256" key="1">
    <source>
        <dbReference type="SAM" id="MobiDB-lite"/>
    </source>
</evidence>
<keyword evidence="4" id="KW-1185">Reference proteome</keyword>
<reference evidence="3 4" key="1">
    <citation type="submission" date="2016-10" db="EMBL/GenBank/DDBJ databases">
        <authorList>
            <person name="de Groot N.N."/>
        </authorList>
    </citation>
    <scope>NUCLEOTIDE SEQUENCE [LARGE SCALE GENOMIC DNA]</scope>
    <source>
        <strain evidence="3 4">DSM 43794</strain>
    </source>
</reference>
<feature type="region of interest" description="Disordered" evidence="1">
    <location>
        <begin position="690"/>
        <end position="741"/>
    </location>
</feature>
<feature type="compositionally biased region" description="Pro residues" evidence="1">
    <location>
        <begin position="699"/>
        <end position="712"/>
    </location>
</feature>
<feature type="region of interest" description="Disordered" evidence="1">
    <location>
        <begin position="546"/>
        <end position="608"/>
    </location>
</feature>
<dbReference type="STRING" id="35622.SAMN04489764_2946"/>
<proteinExistence type="predicted"/>
<dbReference type="InterPro" id="IPR038765">
    <property type="entry name" value="Papain-like_cys_pep_sf"/>
</dbReference>